<accession>A0A165LJZ5</accession>
<proteinExistence type="predicted"/>
<name>A0A165LJZ5_9APHY</name>
<protein>
    <recommendedName>
        <fullName evidence="2">F-box domain-containing protein</fullName>
    </recommendedName>
</protein>
<evidence type="ECO:0000313" key="4">
    <source>
        <dbReference type="Proteomes" id="UP000076727"/>
    </source>
</evidence>
<keyword evidence="1" id="KW-0175">Coiled coil</keyword>
<dbReference type="OrthoDB" id="2447803at2759"/>
<keyword evidence="4" id="KW-1185">Reference proteome</keyword>
<sequence length="564" mass="63968">MAAGYESTIRRVLDIPEIVELIFSFLDKKDNVNNACVCKRWSGIALDSVWRSVDDTTQLLRLLAPLDTRYNAFTRTLNAEDWRRFERYARRVRKLSYSVDRNDSPYLGARVFDEIARSRTTLNILPNLTSLEWFSDETRHAVVFMGQNVRCFSVFLHKSLEYPLSNSFKDISTRMPSLTHLDLAFDFPVHEIEADLITLIGELSQLKQLTLPAYGFTSRVVEALSLLPSLETIQFEFWDRQGRGDPGDVAVFSPNLRKGAFPVLWDLNLSVHLHDMTRFVMNPHAPASLTSLYVHLPSSVPPATVSEYLTAVGENCKLLTKLYMDLFVPPLPEGQPPQPVHAEYLSWGDLRPVLLCKRLKVFELTWPFPIHLTQEDVEELALSWPSLEILQLSCLPNPIIPLAPPVLTLRALIPFAAHCPDLEDLGLDVNTHAADLEFAPHDAPPQPFRKLARLRFGLSSITEPGPTALFLSQLCPLGCEIWPGPPVPDGFNIVIPQWTLELLDLWAEVGRVLPLLIRARMQERTRRKELESEVEDLRMRCKVLEERGRLPEGTLNADGSCLVL</sequence>
<organism evidence="3 4">
    <name type="scientific">Daedalea quercina L-15889</name>
    <dbReference type="NCBI Taxonomy" id="1314783"/>
    <lineage>
        <taxon>Eukaryota</taxon>
        <taxon>Fungi</taxon>
        <taxon>Dikarya</taxon>
        <taxon>Basidiomycota</taxon>
        <taxon>Agaricomycotina</taxon>
        <taxon>Agaricomycetes</taxon>
        <taxon>Polyporales</taxon>
        <taxon>Fomitopsis</taxon>
    </lineage>
</organism>
<evidence type="ECO:0000256" key="1">
    <source>
        <dbReference type="SAM" id="Coils"/>
    </source>
</evidence>
<evidence type="ECO:0000259" key="2">
    <source>
        <dbReference type="Pfam" id="PF12937"/>
    </source>
</evidence>
<dbReference type="InterPro" id="IPR036047">
    <property type="entry name" value="F-box-like_dom_sf"/>
</dbReference>
<evidence type="ECO:0000313" key="3">
    <source>
        <dbReference type="EMBL" id="KZT64518.1"/>
    </source>
</evidence>
<feature type="domain" description="F-box" evidence="2">
    <location>
        <begin position="16"/>
        <end position="54"/>
    </location>
</feature>
<dbReference type="AlphaFoldDB" id="A0A165LJZ5"/>
<dbReference type="SUPFAM" id="SSF81383">
    <property type="entry name" value="F-box domain"/>
    <property type="match status" value="1"/>
</dbReference>
<dbReference type="Pfam" id="PF12937">
    <property type="entry name" value="F-box-like"/>
    <property type="match status" value="1"/>
</dbReference>
<dbReference type="SUPFAM" id="SSF52047">
    <property type="entry name" value="RNI-like"/>
    <property type="match status" value="1"/>
</dbReference>
<feature type="coiled-coil region" evidence="1">
    <location>
        <begin position="520"/>
        <end position="547"/>
    </location>
</feature>
<dbReference type="InterPro" id="IPR001810">
    <property type="entry name" value="F-box_dom"/>
</dbReference>
<gene>
    <name evidence="3" type="ORF">DAEQUDRAFT_698588</name>
</gene>
<dbReference type="PANTHER" id="PTHR38926">
    <property type="entry name" value="F-BOX DOMAIN CONTAINING PROTEIN, EXPRESSED"/>
    <property type="match status" value="1"/>
</dbReference>
<dbReference type="STRING" id="1314783.A0A165LJZ5"/>
<dbReference type="EMBL" id="KV429126">
    <property type="protein sequence ID" value="KZT64518.1"/>
    <property type="molecule type" value="Genomic_DNA"/>
</dbReference>
<dbReference type="PANTHER" id="PTHR38926:SF5">
    <property type="entry name" value="F-BOX AND LEUCINE-RICH REPEAT PROTEIN 6"/>
    <property type="match status" value="1"/>
</dbReference>
<dbReference type="InterPro" id="IPR032675">
    <property type="entry name" value="LRR_dom_sf"/>
</dbReference>
<dbReference type="Gene3D" id="1.20.1280.50">
    <property type="match status" value="1"/>
</dbReference>
<reference evidence="3 4" key="1">
    <citation type="journal article" date="2016" name="Mol. Biol. Evol.">
        <title>Comparative Genomics of Early-Diverging Mushroom-Forming Fungi Provides Insights into the Origins of Lignocellulose Decay Capabilities.</title>
        <authorList>
            <person name="Nagy L.G."/>
            <person name="Riley R."/>
            <person name="Tritt A."/>
            <person name="Adam C."/>
            <person name="Daum C."/>
            <person name="Floudas D."/>
            <person name="Sun H."/>
            <person name="Yadav J.S."/>
            <person name="Pangilinan J."/>
            <person name="Larsson K.H."/>
            <person name="Matsuura K."/>
            <person name="Barry K."/>
            <person name="Labutti K."/>
            <person name="Kuo R."/>
            <person name="Ohm R.A."/>
            <person name="Bhattacharya S.S."/>
            <person name="Shirouzu T."/>
            <person name="Yoshinaga Y."/>
            <person name="Martin F.M."/>
            <person name="Grigoriev I.V."/>
            <person name="Hibbett D.S."/>
        </authorList>
    </citation>
    <scope>NUCLEOTIDE SEQUENCE [LARGE SCALE GENOMIC DNA]</scope>
    <source>
        <strain evidence="3 4">L-15889</strain>
    </source>
</reference>
<dbReference type="Proteomes" id="UP000076727">
    <property type="component" value="Unassembled WGS sequence"/>
</dbReference>
<dbReference type="Gene3D" id="3.80.10.10">
    <property type="entry name" value="Ribonuclease Inhibitor"/>
    <property type="match status" value="1"/>
</dbReference>